<accession>A0A4R5A3T0</accession>
<feature type="region of interest" description="Disordered" evidence="1">
    <location>
        <begin position="36"/>
        <end position="86"/>
    </location>
</feature>
<dbReference type="PROSITE" id="PS51257">
    <property type="entry name" value="PROKAR_LIPOPROTEIN"/>
    <property type="match status" value="1"/>
</dbReference>
<keyword evidence="4" id="KW-1185">Reference proteome</keyword>
<name>A0A4R5A3T0_9ACTN</name>
<feature type="compositionally biased region" description="Low complexity" evidence="1">
    <location>
        <begin position="44"/>
        <end position="77"/>
    </location>
</feature>
<dbReference type="OrthoDB" id="3481203at2"/>
<organism evidence="3 4">
    <name type="scientific">Actinomadura darangshiensis</name>
    <dbReference type="NCBI Taxonomy" id="705336"/>
    <lineage>
        <taxon>Bacteria</taxon>
        <taxon>Bacillati</taxon>
        <taxon>Actinomycetota</taxon>
        <taxon>Actinomycetes</taxon>
        <taxon>Streptosporangiales</taxon>
        <taxon>Thermomonosporaceae</taxon>
        <taxon>Actinomadura</taxon>
    </lineage>
</organism>
<reference evidence="3 4" key="1">
    <citation type="submission" date="2019-03" db="EMBL/GenBank/DDBJ databases">
        <title>Draft genome sequences of novel Actinobacteria.</title>
        <authorList>
            <person name="Sahin N."/>
            <person name="Ay H."/>
            <person name="Saygin H."/>
        </authorList>
    </citation>
    <scope>NUCLEOTIDE SEQUENCE [LARGE SCALE GENOMIC DNA]</scope>
    <source>
        <strain evidence="3 4">DSM 45941</strain>
    </source>
</reference>
<protein>
    <recommendedName>
        <fullName evidence="5">DUF732 domain-containing protein</fullName>
    </recommendedName>
</protein>
<comment type="caution">
    <text evidence="3">The sequence shown here is derived from an EMBL/GenBank/DDBJ whole genome shotgun (WGS) entry which is preliminary data.</text>
</comment>
<dbReference type="EMBL" id="SMKY01000316">
    <property type="protein sequence ID" value="TDD66165.1"/>
    <property type="molecule type" value="Genomic_DNA"/>
</dbReference>
<evidence type="ECO:0000313" key="4">
    <source>
        <dbReference type="Proteomes" id="UP000295578"/>
    </source>
</evidence>
<dbReference type="AlphaFoldDB" id="A0A4R5A3T0"/>
<sequence>MRQIMIVAVAALAAAVLACAGAIAFIKLNPGESHDAGNVAQTHSSAPAAPSGTPAQKQAPAPRPTVTVTEPRTVQPEPQTPDYGDADGNFLSMIAADGIKAPDDWAIEAGNATCGEDYDSAYRYLTDGGIYDYHVQTFLDDWTITHGGC</sequence>
<evidence type="ECO:0000256" key="1">
    <source>
        <dbReference type="SAM" id="MobiDB-lite"/>
    </source>
</evidence>
<gene>
    <name evidence="3" type="ORF">E1293_39520</name>
</gene>
<proteinExistence type="predicted"/>
<feature type="signal peptide" evidence="2">
    <location>
        <begin position="1"/>
        <end position="24"/>
    </location>
</feature>
<dbReference type="Proteomes" id="UP000295578">
    <property type="component" value="Unassembled WGS sequence"/>
</dbReference>
<keyword evidence="2" id="KW-0732">Signal</keyword>
<evidence type="ECO:0008006" key="5">
    <source>
        <dbReference type="Google" id="ProtNLM"/>
    </source>
</evidence>
<evidence type="ECO:0000313" key="3">
    <source>
        <dbReference type="EMBL" id="TDD66165.1"/>
    </source>
</evidence>
<evidence type="ECO:0000256" key="2">
    <source>
        <dbReference type="SAM" id="SignalP"/>
    </source>
</evidence>
<feature type="chain" id="PRO_5020189040" description="DUF732 domain-containing protein" evidence="2">
    <location>
        <begin position="25"/>
        <end position="149"/>
    </location>
</feature>